<organism evidence="1 2">
    <name type="scientific">Phialemonium thermophilum</name>
    <dbReference type="NCBI Taxonomy" id="223376"/>
    <lineage>
        <taxon>Eukaryota</taxon>
        <taxon>Fungi</taxon>
        <taxon>Dikarya</taxon>
        <taxon>Ascomycota</taxon>
        <taxon>Pezizomycotina</taxon>
        <taxon>Sordariomycetes</taxon>
        <taxon>Sordariomycetidae</taxon>
        <taxon>Cephalothecales</taxon>
        <taxon>Cephalothecaceae</taxon>
        <taxon>Phialemonium</taxon>
    </lineage>
</organism>
<keyword evidence="2" id="KW-1185">Reference proteome</keyword>
<dbReference type="EMBL" id="JAZHXJ010000583">
    <property type="protein sequence ID" value="KAL1856891.1"/>
    <property type="molecule type" value="Genomic_DNA"/>
</dbReference>
<name>A0ABR3W9X1_9PEZI</name>
<evidence type="ECO:0000313" key="1">
    <source>
        <dbReference type="EMBL" id="KAL1856891.1"/>
    </source>
</evidence>
<protein>
    <submittedName>
        <fullName evidence="1">Uncharacterized protein</fullName>
    </submittedName>
</protein>
<accession>A0ABR3W9X1</accession>
<reference evidence="1 2" key="1">
    <citation type="journal article" date="2024" name="Commun. Biol.">
        <title>Comparative genomic analysis of thermophilic fungi reveals convergent evolutionary adaptations and gene losses.</title>
        <authorList>
            <person name="Steindorff A.S."/>
            <person name="Aguilar-Pontes M.V."/>
            <person name="Robinson A.J."/>
            <person name="Andreopoulos B."/>
            <person name="LaButti K."/>
            <person name="Kuo A."/>
            <person name="Mondo S."/>
            <person name="Riley R."/>
            <person name="Otillar R."/>
            <person name="Haridas S."/>
            <person name="Lipzen A."/>
            <person name="Grimwood J."/>
            <person name="Schmutz J."/>
            <person name="Clum A."/>
            <person name="Reid I.D."/>
            <person name="Moisan M.C."/>
            <person name="Butler G."/>
            <person name="Nguyen T.T.M."/>
            <person name="Dewar K."/>
            <person name="Conant G."/>
            <person name="Drula E."/>
            <person name="Henrissat B."/>
            <person name="Hansel C."/>
            <person name="Singer S."/>
            <person name="Hutchinson M.I."/>
            <person name="de Vries R.P."/>
            <person name="Natvig D.O."/>
            <person name="Powell A.J."/>
            <person name="Tsang A."/>
            <person name="Grigoriev I.V."/>
        </authorList>
    </citation>
    <scope>NUCLEOTIDE SEQUENCE [LARGE SCALE GENOMIC DNA]</scope>
    <source>
        <strain evidence="1 2">ATCC 24622</strain>
    </source>
</reference>
<dbReference type="Proteomes" id="UP001586593">
    <property type="component" value="Unassembled WGS sequence"/>
</dbReference>
<sequence>MDGEHYGAGFTASLETVWQPSERWRTYKGRSSVNMCGSDASSSTTPRVGARVDLFCRRSQSILGNLIFLDPSEPHSQRATHVRFTPHEAVDRSHPLLFSIYSSGDLTRPTDESTLLHRFALPDSWARGEVADVALDKPVSLSIGGEGIIGRRVSMDQARAGGREPLLADGVVGYNSLAMATASL</sequence>
<gene>
    <name evidence="1" type="ORF">VTK73DRAFT_8214</name>
</gene>
<comment type="caution">
    <text evidence="1">The sequence shown here is derived from an EMBL/GenBank/DDBJ whole genome shotgun (WGS) entry which is preliminary data.</text>
</comment>
<evidence type="ECO:0000313" key="2">
    <source>
        <dbReference type="Proteomes" id="UP001586593"/>
    </source>
</evidence>
<proteinExistence type="predicted"/>